<accession>A0A1G9XVM0</accession>
<evidence type="ECO:0000256" key="1">
    <source>
        <dbReference type="SAM" id="Phobius"/>
    </source>
</evidence>
<sequence>MAFDSVDAVGFALPEYIIPLAQAVGPTLGVILVAWLQGRAGRKVRLKVGDVEAEARTADEVERLLNKAAEMQRAKDEPKGG</sequence>
<keyword evidence="3" id="KW-1185">Reference proteome</keyword>
<name>A0A1G9XVM0_9HYPH</name>
<dbReference type="Proteomes" id="UP000198704">
    <property type="component" value="Unassembled WGS sequence"/>
</dbReference>
<evidence type="ECO:0000313" key="2">
    <source>
        <dbReference type="EMBL" id="SDN00205.1"/>
    </source>
</evidence>
<gene>
    <name evidence="2" type="ORF">SAMN05216360_10531</name>
</gene>
<dbReference type="AlphaFoldDB" id="A0A1G9XVM0"/>
<reference evidence="3" key="1">
    <citation type="submission" date="2016-10" db="EMBL/GenBank/DDBJ databases">
        <authorList>
            <person name="Varghese N."/>
            <person name="Submissions S."/>
        </authorList>
    </citation>
    <scope>NUCLEOTIDE SEQUENCE [LARGE SCALE GENOMIC DNA]</scope>
    <source>
        <strain evidence="3">BL47</strain>
    </source>
</reference>
<dbReference type="EMBL" id="FNHS01000005">
    <property type="protein sequence ID" value="SDN00205.1"/>
    <property type="molecule type" value="Genomic_DNA"/>
</dbReference>
<keyword evidence="1" id="KW-0472">Membrane</keyword>
<feature type="transmembrane region" description="Helical" evidence="1">
    <location>
        <begin position="16"/>
        <end position="36"/>
    </location>
</feature>
<keyword evidence="1" id="KW-1133">Transmembrane helix</keyword>
<evidence type="ECO:0000313" key="3">
    <source>
        <dbReference type="Proteomes" id="UP000198704"/>
    </source>
</evidence>
<keyword evidence="1" id="KW-0812">Transmembrane</keyword>
<proteinExistence type="predicted"/>
<organism evidence="2 3">
    <name type="scientific">Methylobacterium phyllostachyos</name>
    <dbReference type="NCBI Taxonomy" id="582672"/>
    <lineage>
        <taxon>Bacteria</taxon>
        <taxon>Pseudomonadati</taxon>
        <taxon>Pseudomonadota</taxon>
        <taxon>Alphaproteobacteria</taxon>
        <taxon>Hyphomicrobiales</taxon>
        <taxon>Methylobacteriaceae</taxon>
        <taxon>Methylobacterium</taxon>
    </lineage>
</organism>
<protein>
    <submittedName>
        <fullName evidence="2">Uncharacterized protein</fullName>
    </submittedName>
</protein>